<dbReference type="PANTHER" id="PTHR43316:SF3">
    <property type="entry name" value="HALOACID DEHALOGENASE, TYPE II (AFU_ORTHOLOGUE AFUA_2G07750)-RELATED"/>
    <property type="match status" value="1"/>
</dbReference>
<comment type="caution">
    <text evidence="3">The sequence shown here is derived from an EMBL/GenBank/DDBJ whole genome shotgun (WGS) entry which is preliminary data.</text>
</comment>
<gene>
    <name evidence="3" type="ORF">LCGC14_1858090</name>
</gene>
<evidence type="ECO:0008006" key="4">
    <source>
        <dbReference type="Google" id="ProtNLM"/>
    </source>
</evidence>
<dbReference type="SUPFAM" id="SSF56784">
    <property type="entry name" value="HAD-like"/>
    <property type="match status" value="1"/>
</dbReference>
<dbReference type="PRINTS" id="PR00413">
    <property type="entry name" value="HADHALOGNASE"/>
</dbReference>
<dbReference type="Pfam" id="PF00702">
    <property type="entry name" value="Hydrolase"/>
    <property type="match status" value="1"/>
</dbReference>
<dbReference type="NCBIfam" id="TIGR01428">
    <property type="entry name" value="HAD_type_II"/>
    <property type="match status" value="1"/>
</dbReference>
<accession>A0A0F9GWQ5</accession>
<dbReference type="InterPro" id="IPR036412">
    <property type="entry name" value="HAD-like_sf"/>
</dbReference>
<dbReference type="InterPro" id="IPR006439">
    <property type="entry name" value="HAD-SF_hydro_IA"/>
</dbReference>
<dbReference type="SFLD" id="SFLDS00003">
    <property type="entry name" value="Haloacid_Dehalogenase"/>
    <property type="match status" value="1"/>
</dbReference>
<dbReference type="SFLD" id="SFLDG01129">
    <property type="entry name" value="C1.5:_HAD__Beta-PGM__Phosphata"/>
    <property type="match status" value="1"/>
</dbReference>
<proteinExistence type="inferred from homology"/>
<name>A0A0F9GWQ5_9ZZZZ</name>
<reference evidence="3" key="1">
    <citation type="journal article" date="2015" name="Nature">
        <title>Complex archaea that bridge the gap between prokaryotes and eukaryotes.</title>
        <authorList>
            <person name="Spang A."/>
            <person name="Saw J.H."/>
            <person name="Jorgensen S.L."/>
            <person name="Zaremba-Niedzwiedzka K."/>
            <person name="Martijn J."/>
            <person name="Lind A.E."/>
            <person name="van Eijk R."/>
            <person name="Schleper C."/>
            <person name="Guy L."/>
            <person name="Ettema T.J."/>
        </authorList>
    </citation>
    <scope>NUCLEOTIDE SEQUENCE</scope>
</reference>
<comment type="similarity">
    <text evidence="1">Belongs to the HAD-like hydrolase superfamily. S-2-haloalkanoic acid dehalogenase family.</text>
</comment>
<dbReference type="GO" id="GO:0019120">
    <property type="term" value="F:hydrolase activity, acting on acid halide bonds, in C-halide compounds"/>
    <property type="evidence" value="ECO:0007669"/>
    <property type="project" value="InterPro"/>
</dbReference>
<dbReference type="AlphaFoldDB" id="A0A0F9GWQ5"/>
<evidence type="ECO:0000256" key="2">
    <source>
        <dbReference type="ARBA" id="ARBA00022801"/>
    </source>
</evidence>
<evidence type="ECO:0000256" key="1">
    <source>
        <dbReference type="ARBA" id="ARBA00008106"/>
    </source>
</evidence>
<dbReference type="InterPro" id="IPR023198">
    <property type="entry name" value="PGP-like_dom2"/>
</dbReference>
<dbReference type="Gene3D" id="1.10.150.240">
    <property type="entry name" value="Putative phosphatase, domain 2"/>
    <property type="match status" value="1"/>
</dbReference>
<dbReference type="PANTHER" id="PTHR43316">
    <property type="entry name" value="HYDROLASE, HALOACID DELAHOGENASE-RELATED"/>
    <property type="match status" value="1"/>
</dbReference>
<sequence length="228" mass="24454">MPRVQAVAFDVIETLFPIAPLRPRLVGAGLPEHALETWFAQILRDAFALEVASSYEPFATVATSALRVMLRQADLPSEDSVIESVLEGFQSLDPHDDVTAGFDRVKQARLPLVTLTNGSAKVTEALLDRAGLRDRVDQVIVIDDVKHWKPSAAVYTHCAAQLDIAPARLALVAAHGWDIHGAARAGLATGFVRRDGQPMTGAMHSPDVQADDLPTVIDGLVALPDAAD</sequence>
<evidence type="ECO:0000313" key="3">
    <source>
        <dbReference type="EMBL" id="KKL95091.1"/>
    </source>
</evidence>
<protein>
    <recommendedName>
        <fullName evidence="4">Haloacid dehalogenase, type II</fullName>
    </recommendedName>
</protein>
<dbReference type="NCBIfam" id="TIGR01493">
    <property type="entry name" value="HAD-SF-IA-v2"/>
    <property type="match status" value="1"/>
</dbReference>
<dbReference type="InterPro" id="IPR006328">
    <property type="entry name" value="2-HAD"/>
</dbReference>
<dbReference type="EMBL" id="LAZR01018766">
    <property type="protein sequence ID" value="KKL95091.1"/>
    <property type="molecule type" value="Genomic_DNA"/>
</dbReference>
<dbReference type="Gene3D" id="3.40.50.1000">
    <property type="entry name" value="HAD superfamily/HAD-like"/>
    <property type="match status" value="1"/>
</dbReference>
<organism evidence="3">
    <name type="scientific">marine sediment metagenome</name>
    <dbReference type="NCBI Taxonomy" id="412755"/>
    <lineage>
        <taxon>unclassified sequences</taxon>
        <taxon>metagenomes</taxon>
        <taxon>ecological metagenomes</taxon>
    </lineage>
</organism>
<keyword evidence="2" id="KW-0378">Hydrolase</keyword>
<dbReference type="InterPro" id="IPR023214">
    <property type="entry name" value="HAD_sf"/>
</dbReference>
<dbReference type="InterPro" id="IPR051540">
    <property type="entry name" value="S-2-haloacid_dehalogenase"/>
</dbReference>